<organism evidence="2 3">
    <name type="scientific">Pseudofrankia asymbiotica</name>
    <dbReference type="NCBI Taxonomy" id="1834516"/>
    <lineage>
        <taxon>Bacteria</taxon>
        <taxon>Bacillati</taxon>
        <taxon>Actinomycetota</taxon>
        <taxon>Actinomycetes</taxon>
        <taxon>Frankiales</taxon>
        <taxon>Frankiaceae</taxon>
        <taxon>Pseudofrankia</taxon>
    </lineage>
</organism>
<comment type="caution">
    <text evidence="2">The sequence shown here is derived from an EMBL/GenBank/DDBJ whole genome shotgun (WGS) entry which is preliminary data.</text>
</comment>
<reference evidence="3" key="1">
    <citation type="submission" date="2016-10" db="EMBL/GenBank/DDBJ databases">
        <title>Frankia sp. NRRL B-16386 Genome sequencing.</title>
        <authorList>
            <person name="Ghodhbane-Gtari F."/>
            <person name="Swanson E."/>
            <person name="Gueddou A."/>
            <person name="Hezbri K."/>
            <person name="Ktari K."/>
            <person name="Nouioui I."/>
            <person name="Morris K."/>
            <person name="Simpson S."/>
            <person name="Abebe-Akele F."/>
            <person name="Thomas K."/>
            <person name="Gtari M."/>
            <person name="Tisa L.S."/>
        </authorList>
    </citation>
    <scope>NUCLEOTIDE SEQUENCE [LARGE SCALE GENOMIC DNA]</scope>
    <source>
        <strain evidence="3">NRRL B-16386</strain>
    </source>
</reference>
<dbReference type="GO" id="GO:0004497">
    <property type="term" value="F:monooxygenase activity"/>
    <property type="evidence" value="ECO:0007669"/>
    <property type="project" value="UniProtKB-KW"/>
</dbReference>
<dbReference type="AlphaFoldDB" id="A0A1V2IFA6"/>
<gene>
    <name evidence="2" type="ORF">BL253_06890</name>
</gene>
<evidence type="ECO:0000259" key="1">
    <source>
        <dbReference type="PROSITE" id="PS51725"/>
    </source>
</evidence>
<dbReference type="InterPro" id="IPR011008">
    <property type="entry name" value="Dimeric_a/b-barrel"/>
</dbReference>
<feature type="domain" description="ABM" evidence="1">
    <location>
        <begin position="2"/>
        <end position="91"/>
    </location>
</feature>
<keyword evidence="2" id="KW-0503">Monooxygenase</keyword>
<accession>A0A1V2IFA6</accession>
<name>A0A1V2IFA6_9ACTN</name>
<evidence type="ECO:0000313" key="2">
    <source>
        <dbReference type="EMBL" id="ONH31868.1"/>
    </source>
</evidence>
<dbReference type="InterPro" id="IPR007138">
    <property type="entry name" value="ABM_dom"/>
</dbReference>
<evidence type="ECO:0000313" key="3">
    <source>
        <dbReference type="Proteomes" id="UP000188929"/>
    </source>
</evidence>
<dbReference type="OrthoDB" id="4304335at2"/>
<dbReference type="STRING" id="1834516.BL253_06890"/>
<proteinExistence type="predicted"/>
<dbReference type="EMBL" id="MOMC01000014">
    <property type="protein sequence ID" value="ONH31868.1"/>
    <property type="molecule type" value="Genomic_DNA"/>
</dbReference>
<dbReference type="Proteomes" id="UP000188929">
    <property type="component" value="Unassembled WGS sequence"/>
</dbReference>
<keyword evidence="3" id="KW-1185">Reference proteome</keyword>
<sequence length="116" mass="13046">MKVRVMIWAVAPEGRPGAVEETYHQISEALVGTPGLLGNHLMRSIHDPSRFVVVSEWTNMSDFVAWEQDARHKPTTSPLRSFHDPERRPVIYEEVAAYGEAGPLHERADSLKETAP</sequence>
<keyword evidence="2" id="KW-0560">Oxidoreductase</keyword>
<protein>
    <submittedName>
        <fullName evidence="2">Antibiotic biosynthesis monooxygenase</fullName>
    </submittedName>
</protein>
<dbReference type="Pfam" id="PF03992">
    <property type="entry name" value="ABM"/>
    <property type="match status" value="1"/>
</dbReference>
<dbReference type="PROSITE" id="PS51725">
    <property type="entry name" value="ABM"/>
    <property type="match status" value="1"/>
</dbReference>
<dbReference type="SUPFAM" id="SSF54909">
    <property type="entry name" value="Dimeric alpha+beta barrel"/>
    <property type="match status" value="1"/>
</dbReference>
<dbReference type="Gene3D" id="3.30.70.100">
    <property type="match status" value="1"/>
</dbReference>